<dbReference type="Proteomes" id="UP001209570">
    <property type="component" value="Unassembled WGS sequence"/>
</dbReference>
<feature type="compositionally biased region" description="Pro residues" evidence="1">
    <location>
        <begin position="29"/>
        <end position="39"/>
    </location>
</feature>
<evidence type="ECO:0000313" key="2">
    <source>
        <dbReference type="EMBL" id="KAJ0392838.1"/>
    </source>
</evidence>
<accession>A0AAD5L9S8</accession>
<evidence type="ECO:0000256" key="1">
    <source>
        <dbReference type="SAM" id="MobiDB-lite"/>
    </source>
</evidence>
<evidence type="ECO:0000313" key="3">
    <source>
        <dbReference type="Proteomes" id="UP001209570"/>
    </source>
</evidence>
<protein>
    <submittedName>
        <fullName evidence="2">Uncharacterized protein</fullName>
    </submittedName>
</protein>
<comment type="caution">
    <text evidence="2">The sequence shown here is derived from an EMBL/GenBank/DDBJ whole genome shotgun (WGS) entry which is preliminary data.</text>
</comment>
<dbReference type="EMBL" id="JAKCXM010000566">
    <property type="protein sequence ID" value="KAJ0392838.1"/>
    <property type="molecule type" value="Genomic_DNA"/>
</dbReference>
<dbReference type="AlphaFoldDB" id="A0AAD5L9S8"/>
<gene>
    <name evidence="2" type="ORF">P43SY_008266</name>
</gene>
<sequence>MDPQAIGGKWGDRVVSNPFAQSTVAASPSPSPSPAPSPVPSLKESRHSSDSSTPLPDDDEQTRLAEKENAAPSTATPNDLATAPNEMTVRPPPSPSHHARDGALLGLSASSASPTVLAEISAGSLLGKRGARPFSLFRSAIKARRLDDAPSVESSASSAVLTCTMSVDETERAGELSFGRVAVGERKSVQLILVNHRQTGNARVKYEGYTLESATREPPLSGKTVTTPPRFRCDLHVCVVPATKKVVLRVTCDPREPDIGTELVALLRFTLNDTSRMTCRLKISNTIFAAIRGLNRSRPHVELLHQLLLVLVNLTSYVRKETKNYTTTLARIDESSGGADPDDLRAVDALVDLLHVHRDMHAIFVLASKVLKHYLLILRPHTTEPEVFDQWSESKRRLRALHELLAKKMQVAAWTSSKSAAPPSINNVMTKINPKTAVSLVNQLLRAMNDS</sequence>
<proteinExistence type="predicted"/>
<keyword evidence="3" id="KW-1185">Reference proteome</keyword>
<name>A0AAD5L9S8_PYTIN</name>
<reference evidence="2" key="1">
    <citation type="submission" date="2021-12" db="EMBL/GenBank/DDBJ databases">
        <title>Prjna785345.</title>
        <authorList>
            <person name="Rujirawat T."/>
            <person name="Krajaejun T."/>
        </authorList>
    </citation>
    <scope>NUCLEOTIDE SEQUENCE</scope>
    <source>
        <strain evidence="2">Pi057C3</strain>
    </source>
</reference>
<feature type="region of interest" description="Disordered" evidence="1">
    <location>
        <begin position="1"/>
        <end position="101"/>
    </location>
</feature>
<organism evidence="2 3">
    <name type="scientific">Pythium insidiosum</name>
    <name type="common">Pythiosis disease agent</name>
    <dbReference type="NCBI Taxonomy" id="114742"/>
    <lineage>
        <taxon>Eukaryota</taxon>
        <taxon>Sar</taxon>
        <taxon>Stramenopiles</taxon>
        <taxon>Oomycota</taxon>
        <taxon>Peronosporomycetes</taxon>
        <taxon>Pythiales</taxon>
        <taxon>Pythiaceae</taxon>
        <taxon>Pythium</taxon>
    </lineage>
</organism>